<dbReference type="EMBL" id="JAGGJV010000005">
    <property type="protein sequence ID" value="MBP1859797.1"/>
    <property type="molecule type" value="Genomic_DNA"/>
</dbReference>
<dbReference type="Pfam" id="PF01402">
    <property type="entry name" value="RHH_1"/>
    <property type="match status" value="1"/>
</dbReference>
<feature type="domain" description="Ribbon-helix-helix protein CopG" evidence="1">
    <location>
        <begin position="12"/>
        <end position="47"/>
    </location>
</feature>
<gene>
    <name evidence="2" type="ORF">J2Z75_003314</name>
</gene>
<organism evidence="2 3">
    <name type="scientific">Rhizobium herbae</name>
    <dbReference type="NCBI Taxonomy" id="508661"/>
    <lineage>
        <taxon>Bacteria</taxon>
        <taxon>Pseudomonadati</taxon>
        <taxon>Pseudomonadota</taxon>
        <taxon>Alphaproteobacteria</taxon>
        <taxon>Hyphomicrobiales</taxon>
        <taxon>Rhizobiaceae</taxon>
        <taxon>Rhizobium/Agrobacterium group</taxon>
        <taxon>Rhizobium</taxon>
    </lineage>
</organism>
<reference evidence="2 3" key="1">
    <citation type="submission" date="2021-03" db="EMBL/GenBank/DDBJ databases">
        <title>Genomic Encyclopedia of Type Strains, Phase IV (KMG-IV): sequencing the most valuable type-strain genomes for metagenomic binning, comparative biology and taxonomic classification.</title>
        <authorList>
            <person name="Goeker M."/>
        </authorList>
    </citation>
    <scope>NUCLEOTIDE SEQUENCE [LARGE SCALE GENOMIC DNA]</scope>
    <source>
        <strain evidence="2 3">DSM 26427</strain>
    </source>
</reference>
<comment type="caution">
    <text evidence="2">The sequence shown here is derived from an EMBL/GenBank/DDBJ whole genome shotgun (WGS) entry which is preliminary data.</text>
</comment>
<keyword evidence="3" id="KW-1185">Reference proteome</keyword>
<evidence type="ECO:0000313" key="2">
    <source>
        <dbReference type="EMBL" id="MBP1859797.1"/>
    </source>
</evidence>
<dbReference type="InterPro" id="IPR010985">
    <property type="entry name" value="Ribbon_hlx_hlx"/>
</dbReference>
<evidence type="ECO:0000259" key="1">
    <source>
        <dbReference type="Pfam" id="PF01402"/>
    </source>
</evidence>
<evidence type="ECO:0000313" key="3">
    <source>
        <dbReference type="Proteomes" id="UP000823786"/>
    </source>
</evidence>
<proteinExistence type="predicted"/>
<dbReference type="RefSeq" id="WP_209853803.1">
    <property type="nucleotide sequence ID" value="NZ_JAGGJV010000005.1"/>
</dbReference>
<accession>A0ABS4EPC0</accession>
<sequence>MAKPVLSDPIALRVPVDVLAAIEAIAKTAERSRSWVMVRAMRYYLLNEGADILEIEQGLQDARDGRLHDLDAVLSELDRLAEDDAA</sequence>
<protein>
    <submittedName>
        <fullName evidence="2">Transcriptional regulator</fullName>
    </submittedName>
</protein>
<dbReference type="InterPro" id="IPR002145">
    <property type="entry name" value="CopG"/>
</dbReference>
<dbReference type="SUPFAM" id="SSF47598">
    <property type="entry name" value="Ribbon-helix-helix"/>
    <property type="match status" value="1"/>
</dbReference>
<dbReference type="Proteomes" id="UP000823786">
    <property type="component" value="Unassembled WGS sequence"/>
</dbReference>
<name>A0ABS4EPC0_9HYPH</name>